<dbReference type="SUPFAM" id="SSF159245">
    <property type="entry name" value="AttH-like"/>
    <property type="match status" value="1"/>
</dbReference>
<feature type="domain" description="DUF7064" evidence="1">
    <location>
        <begin position="200"/>
        <end position="328"/>
    </location>
</feature>
<name>A0A8H9IS28_9PSEU</name>
<proteinExistence type="predicted"/>
<evidence type="ECO:0000259" key="1">
    <source>
        <dbReference type="Pfam" id="PF23212"/>
    </source>
</evidence>
<dbReference type="RefSeq" id="WP_145938962.1">
    <property type="nucleotide sequence ID" value="NZ_BNAV01000002.1"/>
</dbReference>
<dbReference type="EMBL" id="BNAV01000002">
    <property type="protein sequence ID" value="GHF43985.1"/>
    <property type="molecule type" value="Genomic_DNA"/>
</dbReference>
<evidence type="ECO:0000313" key="2">
    <source>
        <dbReference type="EMBL" id="GHF43985.1"/>
    </source>
</evidence>
<gene>
    <name evidence="2" type="ORF">GCM10017566_16060</name>
</gene>
<comment type="caution">
    <text evidence="2">The sequence shown here is derived from an EMBL/GenBank/DDBJ whole genome shotgun (WGS) entry which is preliminary data.</text>
</comment>
<dbReference type="InterPro" id="IPR055492">
    <property type="entry name" value="DUF7064"/>
</dbReference>
<keyword evidence="3" id="KW-1185">Reference proteome</keyword>
<dbReference type="Pfam" id="PF23212">
    <property type="entry name" value="DUF7064"/>
    <property type="match status" value="1"/>
</dbReference>
<reference evidence="2" key="1">
    <citation type="journal article" date="2014" name="Int. J. Syst. Evol. Microbiol.">
        <title>Complete genome sequence of Corynebacterium casei LMG S-19264T (=DSM 44701T), isolated from a smear-ripened cheese.</title>
        <authorList>
            <consortium name="US DOE Joint Genome Institute (JGI-PGF)"/>
            <person name="Walter F."/>
            <person name="Albersmeier A."/>
            <person name="Kalinowski J."/>
            <person name="Ruckert C."/>
        </authorList>
    </citation>
    <scope>NUCLEOTIDE SEQUENCE</scope>
    <source>
        <strain evidence="2">CGMCC 4.7679</strain>
    </source>
</reference>
<accession>A0A8H9IS28</accession>
<organism evidence="2 3">
    <name type="scientific">Amycolatopsis bartoniae</name>
    <dbReference type="NCBI Taxonomy" id="941986"/>
    <lineage>
        <taxon>Bacteria</taxon>
        <taxon>Bacillati</taxon>
        <taxon>Actinomycetota</taxon>
        <taxon>Actinomycetes</taxon>
        <taxon>Pseudonocardiales</taxon>
        <taxon>Pseudonocardiaceae</taxon>
        <taxon>Amycolatopsis</taxon>
    </lineage>
</organism>
<dbReference type="OrthoDB" id="7054648at2"/>
<dbReference type="Proteomes" id="UP000658656">
    <property type="component" value="Unassembled WGS sequence"/>
</dbReference>
<dbReference type="AlphaFoldDB" id="A0A8H9IS28"/>
<reference evidence="2" key="2">
    <citation type="submission" date="2020-09" db="EMBL/GenBank/DDBJ databases">
        <authorList>
            <person name="Sun Q."/>
            <person name="Zhou Y."/>
        </authorList>
    </citation>
    <scope>NUCLEOTIDE SEQUENCE</scope>
    <source>
        <strain evidence="2">CGMCC 4.7679</strain>
    </source>
</reference>
<sequence length="342" mass="38897">MSDDTNTSFFMNAQATGFGSCTVEDELLHRKLNEDLTDPALTETQFFGFNVPHAGIQALCYAWAHPTLRTLTGGAWAWQGVKSTALASELFDMRQFMDFTPFERGDFDDLRLPSGYRVQCLQPLEKFRISYEDPKRGNAFDVTLTAIMPPAVVSGGRHFDQAMRTEGKLLLRGRSYDVDGYTVRDRSWGENRTEDPRELPPVHWLTGVFDDDFAFHLTGIEHPGSDPVWRELYPVDDAFADRMNRGWVWTGGELRGLERASVRTHWDPTTCYPLRHDVALTDSAGREYEFTGTVVAENNWSAWSNAFFGIGLARWEHEGRTGWGDSQIGAWTDFVHALHTRR</sequence>
<evidence type="ECO:0000313" key="3">
    <source>
        <dbReference type="Proteomes" id="UP000658656"/>
    </source>
</evidence>
<protein>
    <recommendedName>
        <fullName evidence="1">DUF7064 domain-containing protein</fullName>
    </recommendedName>
</protein>